<evidence type="ECO:0000313" key="1">
    <source>
        <dbReference type="EMBL" id="MFC5219725.1"/>
    </source>
</evidence>
<dbReference type="Proteomes" id="UP001596263">
    <property type="component" value="Unassembled WGS sequence"/>
</dbReference>
<comment type="caution">
    <text evidence="1">The sequence shown here is derived from an EMBL/GenBank/DDBJ whole genome shotgun (WGS) entry which is preliminary data.</text>
</comment>
<dbReference type="InterPro" id="IPR036689">
    <property type="entry name" value="ESAT-6-like_sf"/>
</dbReference>
<organism evidence="1 2">
    <name type="scientific">Streptomyces coerulescens</name>
    <dbReference type="NCBI Taxonomy" id="29304"/>
    <lineage>
        <taxon>Bacteria</taxon>
        <taxon>Bacillati</taxon>
        <taxon>Actinomycetota</taxon>
        <taxon>Actinomycetes</taxon>
        <taxon>Kitasatosporales</taxon>
        <taxon>Streptomycetaceae</taxon>
        <taxon>Streptomyces</taxon>
    </lineage>
</organism>
<dbReference type="Gene3D" id="1.10.287.1060">
    <property type="entry name" value="ESAT-6-like"/>
    <property type="match status" value="1"/>
</dbReference>
<reference evidence="2" key="1">
    <citation type="journal article" date="2019" name="Int. J. Syst. Evol. Microbiol.">
        <title>The Global Catalogue of Microorganisms (GCM) 10K type strain sequencing project: providing services to taxonomists for standard genome sequencing and annotation.</title>
        <authorList>
            <consortium name="The Broad Institute Genomics Platform"/>
            <consortium name="The Broad Institute Genome Sequencing Center for Infectious Disease"/>
            <person name="Wu L."/>
            <person name="Ma J."/>
        </authorList>
    </citation>
    <scope>NUCLEOTIDE SEQUENCE [LARGE SCALE GENOMIC DNA]</scope>
    <source>
        <strain evidence="2">KCTC 42586</strain>
    </source>
</reference>
<gene>
    <name evidence="1" type="ORF">ACFPQ9_38460</name>
</gene>
<sequence>MPANGNNVVDVEGMRAAQPYFEEAVSDVGNAHASMEGQIQTLIANWTGESRDIYVRAMNDWLTDCALIRSKLEVILEKLRENTGINSNTHEATLDAAIKIDQTMAQPGILPGF</sequence>
<name>A0ABW0CUZ0_STRCD</name>
<protein>
    <submittedName>
        <fullName evidence="1">WXG100 family type VII secretion target</fullName>
    </submittedName>
</protein>
<dbReference type="Pfam" id="PF06013">
    <property type="entry name" value="WXG100"/>
    <property type="match status" value="1"/>
</dbReference>
<evidence type="ECO:0000313" key="2">
    <source>
        <dbReference type="Proteomes" id="UP001596263"/>
    </source>
</evidence>
<accession>A0ABW0CUZ0</accession>
<proteinExistence type="predicted"/>
<dbReference type="RefSeq" id="WP_380863762.1">
    <property type="nucleotide sequence ID" value="NZ_JBHSKM010000044.1"/>
</dbReference>
<dbReference type="EMBL" id="JBHSKM010000044">
    <property type="protein sequence ID" value="MFC5219725.1"/>
    <property type="molecule type" value="Genomic_DNA"/>
</dbReference>
<dbReference type="SUPFAM" id="SSF140453">
    <property type="entry name" value="EsxAB dimer-like"/>
    <property type="match status" value="1"/>
</dbReference>
<dbReference type="InterPro" id="IPR010310">
    <property type="entry name" value="T7SS_ESAT-6-like"/>
</dbReference>
<keyword evidence="2" id="KW-1185">Reference proteome</keyword>